<dbReference type="PANTHER" id="PTHR43818">
    <property type="entry name" value="BCDNA.GH03377"/>
    <property type="match status" value="1"/>
</dbReference>
<feature type="domain" description="GFO/IDH/MocA-like oxidoreductase" evidence="3">
    <location>
        <begin position="127"/>
        <end position="261"/>
    </location>
</feature>
<dbReference type="InterPro" id="IPR055170">
    <property type="entry name" value="GFO_IDH_MocA-like_dom"/>
</dbReference>
<dbReference type="GO" id="GO:0016491">
    <property type="term" value="F:oxidoreductase activity"/>
    <property type="evidence" value="ECO:0007669"/>
    <property type="project" value="UniProtKB-KW"/>
</dbReference>
<dbReference type="InterPro" id="IPR036291">
    <property type="entry name" value="NAD(P)-bd_dom_sf"/>
</dbReference>
<dbReference type="Pfam" id="PF22725">
    <property type="entry name" value="GFO_IDH_MocA_C3"/>
    <property type="match status" value="1"/>
</dbReference>
<dbReference type="Gene3D" id="3.40.50.720">
    <property type="entry name" value="NAD(P)-binding Rossmann-like Domain"/>
    <property type="match status" value="1"/>
</dbReference>
<evidence type="ECO:0000259" key="2">
    <source>
        <dbReference type="Pfam" id="PF01408"/>
    </source>
</evidence>
<protein>
    <submittedName>
        <fullName evidence="4">Uncharacterized protein</fullName>
    </submittedName>
</protein>
<organism evidence="4">
    <name type="scientific">marine metagenome</name>
    <dbReference type="NCBI Taxonomy" id="408172"/>
    <lineage>
        <taxon>unclassified sequences</taxon>
        <taxon>metagenomes</taxon>
        <taxon>ecological metagenomes</taxon>
    </lineage>
</organism>
<dbReference type="Pfam" id="PF01408">
    <property type="entry name" value="GFO_IDH_MocA"/>
    <property type="match status" value="1"/>
</dbReference>
<evidence type="ECO:0000259" key="3">
    <source>
        <dbReference type="Pfam" id="PF22725"/>
    </source>
</evidence>
<dbReference type="InterPro" id="IPR000683">
    <property type="entry name" value="Gfo/Idh/MocA-like_OxRdtase_N"/>
</dbReference>
<accession>A0A381SKA1</accession>
<proteinExistence type="predicted"/>
<gene>
    <name evidence="4" type="ORF">METZ01_LOCUS56733</name>
</gene>
<dbReference type="GO" id="GO:0000166">
    <property type="term" value="F:nucleotide binding"/>
    <property type="evidence" value="ECO:0007669"/>
    <property type="project" value="InterPro"/>
</dbReference>
<dbReference type="Gene3D" id="3.30.360.10">
    <property type="entry name" value="Dihydrodipicolinate Reductase, domain 2"/>
    <property type="match status" value="1"/>
</dbReference>
<dbReference type="InterPro" id="IPR050463">
    <property type="entry name" value="Gfo/Idh/MocA_oxidrdct_glycsds"/>
</dbReference>
<dbReference type="PANTHER" id="PTHR43818:SF11">
    <property type="entry name" value="BCDNA.GH03377"/>
    <property type="match status" value="1"/>
</dbReference>
<dbReference type="AlphaFoldDB" id="A0A381SKA1"/>
<name>A0A381SKA1_9ZZZZ</name>
<keyword evidence="1" id="KW-0560">Oxidoreductase</keyword>
<dbReference type="EMBL" id="UINC01003162">
    <property type="protein sequence ID" value="SVA03879.1"/>
    <property type="molecule type" value="Genomic_DNA"/>
</dbReference>
<sequence length="383" mass="42950">MKVGVIGCGNIADIYFNNSKQYFNNFEIIGCADIREEASKAFAEKYDVKQFSVNDLLESNEIEFVINLTIPNAHFEVSQSILKAKKHSYSEKPLSIEFEDGKKLVELAKENNVYVGCAPDTFLGAGIQMARKLLDDNKIGNINIGSIAMAVPGHEIWHPNPDFYYQYGGGPILDMGPYYFTALVNLLGPVQSVDSKIRNVYKERTIGSGDRKGEIITVETPTTIISHLEFQSGSLIDAFFSFDVWKHNKNHIELYGDEGSMNVPDPNMFGGNLMICSKKGGQWESITTNHMNLGKYNIEKNLQRTHEEPTVANYRGIGVAEMIDSIHNNRLNRCSGELSLHVLDIMDSILKSGKENKKLMLRSTCSQPKFFSEEDIKPLISNI</sequence>
<reference evidence="4" key="1">
    <citation type="submission" date="2018-05" db="EMBL/GenBank/DDBJ databases">
        <authorList>
            <person name="Lanie J.A."/>
            <person name="Ng W.-L."/>
            <person name="Kazmierczak K.M."/>
            <person name="Andrzejewski T.M."/>
            <person name="Davidsen T.M."/>
            <person name="Wayne K.J."/>
            <person name="Tettelin H."/>
            <person name="Glass J.I."/>
            <person name="Rusch D."/>
            <person name="Podicherti R."/>
            <person name="Tsui H.-C.T."/>
            <person name="Winkler M.E."/>
        </authorList>
    </citation>
    <scope>NUCLEOTIDE SEQUENCE</scope>
</reference>
<evidence type="ECO:0000256" key="1">
    <source>
        <dbReference type="ARBA" id="ARBA00023002"/>
    </source>
</evidence>
<feature type="domain" description="Gfo/Idh/MocA-like oxidoreductase N-terminal" evidence="2">
    <location>
        <begin position="1"/>
        <end position="115"/>
    </location>
</feature>
<dbReference type="SUPFAM" id="SSF51735">
    <property type="entry name" value="NAD(P)-binding Rossmann-fold domains"/>
    <property type="match status" value="1"/>
</dbReference>
<evidence type="ECO:0000313" key="4">
    <source>
        <dbReference type="EMBL" id="SVA03879.1"/>
    </source>
</evidence>
<dbReference type="SUPFAM" id="SSF55347">
    <property type="entry name" value="Glyceraldehyde-3-phosphate dehydrogenase-like, C-terminal domain"/>
    <property type="match status" value="1"/>
</dbReference>